<dbReference type="Proteomes" id="UP000276776">
    <property type="component" value="Unassembled WGS sequence"/>
</dbReference>
<evidence type="ECO:0000256" key="1">
    <source>
        <dbReference type="SAM" id="MobiDB-lite"/>
    </source>
</evidence>
<dbReference type="EMBL" id="UYYF01004298">
    <property type="protein sequence ID" value="VDN01801.1"/>
    <property type="molecule type" value="Genomic_DNA"/>
</dbReference>
<dbReference type="PROSITE" id="PS50896">
    <property type="entry name" value="LISH"/>
    <property type="match status" value="1"/>
</dbReference>
<keyword evidence="3" id="KW-1185">Reference proteome</keyword>
<feature type="region of interest" description="Disordered" evidence="1">
    <location>
        <begin position="162"/>
        <end position="182"/>
    </location>
</feature>
<feature type="compositionally biased region" description="Polar residues" evidence="1">
    <location>
        <begin position="169"/>
        <end position="182"/>
    </location>
</feature>
<organism evidence="4">
    <name type="scientific">Thelazia callipaeda</name>
    <name type="common">Oriental eyeworm</name>
    <name type="synonym">Parasitic nematode</name>
    <dbReference type="NCBI Taxonomy" id="103827"/>
    <lineage>
        <taxon>Eukaryota</taxon>
        <taxon>Metazoa</taxon>
        <taxon>Ecdysozoa</taxon>
        <taxon>Nematoda</taxon>
        <taxon>Chromadorea</taxon>
        <taxon>Rhabditida</taxon>
        <taxon>Spirurina</taxon>
        <taxon>Spiruromorpha</taxon>
        <taxon>Thelazioidea</taxon>
        <taxon>Thelaziidae</taxon>
        <taxon>Thelazia</taxon>
    </lineage>
</organism>
<feature type="compositionally biased region" description="Low complexity" evidence="1">
    <location>
        <begin position="234"/>
        <end position="247"/>
    </location>
</feature>
<gene>
    <name evidence="2" type="ORF">TCLT_LOCUS4655</name>
</gene>
<reference evidence="2 3" key="2">
    <citation type="submission" date="2018-11" db="EMBL/GenBank/DDBJ databases">
        <authorList>
            <consortium name="Pathogen Informatics"/>
        </authorList>
    </citation>
    <scope>NUCLEOTIDE SEQUENCE [LARGE SCALE GENOMIC DNA]</scope>
</reference>
<dbReference type="WBParaSite" id="TCLT_0000466601-mRNA-1">
    <property type="protein sequence ID" value="TCLT_0000466601-mRNA-1"/>
    <property type="gene ID" value="TCLT_0000466601"/>
</dbReference>
<name>A0A0N5CWE5_THECL</name>
<dbReference type="AlphaFoldDB" id="A0A0N5CWE5"/>
<dbReference type="STRING" id="103827.A0A0N5CWE5"/>
<evidence type="ECO:0000313" key="2">
    <source>
        <dbReference type="EMBL" id="VDN01801.1"/>
    </source>
</evidence>
<dbReference type="InterPro" id="IPR006594">
    <property type="entry name" value="LisH"/>
</dbReference>
<evidence type="ECO:0000313" key="4">
    <source>
        <dbReference type="WBParaSite" id="TCLT_0000466601-mRNA-1"/>
    </source>
</evidence>
<reference evidence="4" key="1">
    <citation type="submission" date="2017-02" db="UniProtKB">
        <authorList>
            <consortium name="WormBaseParasite"/>
        </authorList>
    </citation>
    <scope>IDENTIFICATION</scope>
</reference>
<dbReference type="OrthoDB" id="2160638at2759"/>
<protein>
    <submittedName>
        <fullName evidence="4">LisH domain-containing protein</fullName>
    </submittedName>
</protein>
<feature type="region of interest" description="Disordered" evidence="1">
    <location>
        <begin position="229"/>
        <end position="283"/>
    </location>
</feature>
<sequence>MSNTSNLKQAILEKLRSNGTLDRIQAELRYAIFLAIENAEENKSEGNVNLEQKPEYSIIYHFLRQNRFLATAAVFEKEMQQEIISLEKLREEKDASAYCLKISDDDITLSILNTQNKNNVVDYQDARHDCMNRNNWKIEKPDFDQFNSDVRANSLAHENRAGLVGKQKSPVNNESNDTLKNSDLSAASNVSTKTLTDSIVHNMEKKNNDNEFETNLSLFKLMTAGGRRKYNKESSISSTSIASSISSQKKETSVPKVPLLKSPTLPSHPRKLPPIDITRSETALPSRTTLKISQLKQKESLSSQFDALLDSPSSTKHSINEDMI</sequence>
<proteinExistence type="predicted"/>
<evidence type="ECO:0000313" key="3">
    <source>
        <dbReference type="Proteomes" id="UP000276776"/>
    </source>
</evidence>
<accession>A0A0N5CWE5</accession>